<evidence type="ECO:0000313" key="1">
    <source>
        <dbReference type="EMBL" id="ETO27987.1"/>
    </source>
</evidence>
<keyword evidence="2" id="KW-1185">Reference proteome</keyword>
<proteinExistence type="predicted"/>
<organism evidence="1 2">
    <name type="scientific">Reticulomyxa filosa</name>
    <dbReference type="NCBI Taxonomy" id="46433"/>
    <lineage>
        <taxon>Eukaryota</taxon>
        <taxon>Sar</taxon>
        <taxon>Rhizaria</taxon>
        <taxon>Retaria</taxon>
        <taxon>Foraminifera</taxon>
        <taxon>Monothalamids</taxon>
        <taxon>Reticulomyxidae</taxon>
        <taxon>Reticulomyxa</taxon>
    </lineage>
</organism>
<dbReference type="AlphaFoldDB" id="X6NRN1"/>
<accession>X6NRN1</accession>
<dbReference type="EMBL" id="ASPP01006936">
    <property type="protein sequence ID" value="ETO27987.1"/>
    <property type="molecule type" value="Genomic_DNA"/>
</dbReference>
<gene>
    <name evidence="1" type="ORF">RFI_09143</name>
</gene>
<sequence length="179" mass="20514">MARLEWLCQMKFDYAGLSLGWDGFAWCGDSLAFILPYRNEFVKSIKQICVLGIGGRWWDCESQTLEFLIQISGSESLAKIILEFAGLSWATVTFNYPKTSKKVAGVQQMYTEIIKSGFIGVNNYLILSKMSSEVKPDHIEQKWSFHISMVPATFEHMWKAVKMDKQYFKNKIKLEALGS</sequence>
<comment type="caution">
    <text evidence="1">The sequence shown here is derived from an EMBL/GenBank/DDBJ whole genome shotgun (WGS) entry which is preliminary data.</text>
</comment>
<name>X6NRN1_RETFI</name>
<evidence type="ECO:0000313" key="2">
    <source>
        <dbReference type="Proteomes" id="UP000023152"/>
    </source>
</evidence>
<protein>
    <submittedName>
        <fullName evidence="1">Uncharacterized protein</fullName>
    </submittedName>
</protein>
<reference evidence="1 2" key="1">
    <citation type="journal article" date="2013" name="Curr. Biol.">
        <title>The Genome of the Foraminiferan Reticulomyxa filosa.</title>
        <authorList>
            <person name="Glockner G."/>
            <person name="Hulsmann N."/>
            <person name="Schleicher M."/>
            <person name="Noegel A.A."/>
            <person name="Eichinger L."/>
            <person name="Gallinger C."/>
            <person name="Pawlowski J."/>
            <person name="Sierra R."/>
            <person name="Euteneuer U."/>
            <person name="Pillet L."/>
            <person name="Moustafa A."/>
            <person name="Platzer M."/>
            <person name="Groth M."/>
            <person name="Szafranski K."/>
            <person name="Schliwa M."/>
        </authorList>
    </citation>
    <scope>NUCLEOTIDE SEQUENCE [LARGE SCALE GENOMIC DNA]</scope>
</reference>
<dbReference type="Proteomes" id="UP000023152">
    <property type="component" value="Unassembled WGS sequence"/>
</dbReference>